<dbReference type="InterPro" id="IPR000086">
    <property type="entry name" value="NUDIX_hydrolase_dom"/>
</dbReference>
<dbReference type="EC" id="3.6.1.67" evidence="4"/>
<comment type="caution">
    <text evidence="4">The sequence shown here is derived from an EMBL/GenBank/DDBJ whole genome shotgun (WGS) entry which is preliminary data.</text>
</comment>
<dbReference type="PROSITE" id="PS00893">
    <property type="entry name" value="NUDIX_BOX"/>
    <property type="match status" value="1"/>
</dbReference>
<dbReference type="NCBIfam" id="NF006961">
    <property type="entry name" value="PRK09438.1"/>
    <property type="match status" value="1"/>
</dbReference>
<dbReference type="InterPro" id="IPR020084">
    <property type="entry name" value="NUDIX_hydrolase_CS"/>
</dbReference>
<gene>
    <name evidence="4" type="primary">nudB</name>
    <name evidence="4" type="ORF">ACFOHL_04190</name>
</gene>
<comment type="cofactor">
    <cofactor evidence="1">
        <name>Mg(2+)</name>
        <dbReference type="ChEBI" id="CHEBI:18420"/>
    </cofactor>
</comment>
<organism evidence="4 5">
    <name type="scientific">Agaribacter flavus</name>
    <dbReference type="NCBI Taxonomy" id="1902781"/>
    <lineage>
        <taxon>Bacteria</taxon>
        <taxon>Pseudomonadati</taxon>
        <taxon>Pseudomonadota</taxon>
        <taxon>Gammaproteobacteria</taxon>
        <taxon>Alteromonadales</taxon>
        <taxon>Alteromonadaceae</taxon>
        <taxon>Agaribacter</taxon>
    </lineage>
</organism>
<sequence length="146" mass="16724">MGLKRPESVLVVIFSEQGRVLMLQREDDPEFWQSVTGTMEIGETPIQTAYREIAEELGVVLDVKKGQIKDCQQTNQYKIRDCWLHRYPKGTTKNTEHVFSVCIPEQSPIVLTEHLDYLWLSKEEAIALAWSQTNKAAIKAYAIGQQ</sequence>
<keyword evidence="2 4" id="KW-0378">Hydrolase</keyword>
<name>A0ABV7FPE9_9ALTE</name>
<dbReference type="PROSITE" id="PS51462">
    <property type="entry name" value="NUDIX"/>
    <property type="match status" value="1"/>
</dbReference>
<reference evidence="5" key="1">
    <citation type="journal article" date="2019" name="Int. J. Syst. Evol. Microbiol.">
        <title>The Global Catalogue of Microorganisms (GCM) 10K type strain sequencing project: providing services to taxonomists for standard genome sequencing and annotation.</title>
        <authorList>
            <consortium name="The Broad Institute Genomics Platform"/>
            <consortium name="The Broad Institute Genome Sequencing Center for Infectious Disease"/>
            <person name="Wu L."/>
            <person name="Ma J."/>
        </authorList>
    </citation>
    <scope>NUCLEOTIDE SEQUENCE [LARGE SCALE GENOMIC DNA]</scope>
    <source>
        <strain evidence="5">KCTC 52473</strain>
    </source>
</reference>
<dbReference type="InterPro" id="IPR051325">
    <property type="entry name" value="Nudix_hydrolase_domain"/>
</dbReference>
<dbReference type="PANTHER" id="PTHR21340">
    <property type="entry name" value="DIADENOSINE 5,5-P1,P4-TETRAPHOSPHATE PYROPHOSPHOHYDROLASE MUTT"/>
    <property type="match status" value="1"/>
</dbReference>
<accession>A0ABV7FPE9</accession>
<dbReference type="InterPro" id="IPR015797">
    <property type="entry name" value="NUDIX_hydrolase-like_dom_sf"/>
</dbReference>
<evidence type="ECO:0000313" key="4">
    <source>
        <dbReference type="EMBL" id="MFC3120805.1"/>
    </source>
</evidence>
<dbReference type="GO" id="GO:0019177">
    <property type="term" value="F:dihydroneopterin triphosphate pyrophosphohydrolase activity"/>
    <property type="evidence" value="ECO:0007669"/>
    <property type="project" value="UniProtKB-EC"/>
</dbReference>
<dbReference type="SUPFAM" id="SSF55811">
    <property type="entry name" value="Nudix"/>
    <property type="match status" value="1"/>
</dbReference>
<dbReference type="InterPro" id="IPR003564">
    <property type="entry name" value="DHNTPase"/>
</dbReference>
<dbReference type="EMBL" id="JBHRSW010000005">
    <property type="protein sequence ID" value="MFC3120805.1"/>
    <property type="molecule type" value="Genomic_DNA"/>
</dbReference>
<dbReference type="Pfam" id="PF00293">
    <property type="entry name" value="NUDIX"/>
    <property type="match status" value="1"/>
</dbReference>
<evidence type="ECO:0000256" key="2">
    <source>
        <dbReference type="ARBA" id="ARBA00022801"/>
    </source>
</evidence>
<evidence type="ECO:0000259" key="3">
    <source>
        <dbReference type="PROSITE" id="PS51462"/>
    </source>
</evidence>
<dbReference type="Gene3D" id="3.90.79.10">
    <property type="entry name" value="Nucleoside Triphosphate Pyrophosphohydrolase"/>
    <property type="match status" value="1"/>
</dbReference>
<dbReference type="Proteomes" id="UP001595478">
    <property type="component" value="Unassembled WGS sequence"/>
</dbReference>
<dbReference type="PRINTS" id="PR01404">
    <property type="entry name" value="NPPPHYDRLASE"/>
</dbReference>
<dbReference type="CDD" id="cd04664">
    <property type="entry name" value="NUDIX_DHNTPase_like"/>
    <property type="match status" value="1"/>
</dbReference>
<evidence type="ECO:0000313" key="5">
    <source>
        <dbReference type="Proteomes" id="UP001595478"/>
    </source>
</evidence>
<proteinExistence type="predicted"/>
<evidence type="ECO:0000256" key="1">
    <source>
        <dbReference type="ARBA" id="ARBA00001946"/>
    </source>
</evidence>
<dbReference type="PANTHER" id="PTHR21340:SF0">
    <property type="entry name" value="BIS(5'-NUCLEOSYL)-TETRAPHOSPHATASE [ASYMMETRICAL]"/>
    <property type="match status" value="1"/>
</dbReference>
<dbReference type="RefSeq" id="WP_376918931.1">
    <property type="nucleotide sequence ID" value="NZ_JBHRSW010000005.1"/>
</dbReference>
<feature type="domain" description="Nudix hydrolase" evidence="3">
    <location>
        <begin position="4"/>
        <end position="142"/>
    </location>
</feature>
<protein>
    <submittedName>
        <fullName evidence="4">Dihydroneopterin triphosphate diphosphatase</fullName>
        <ecNumber evidence="4">3.6.1.67</ecNumber>
    </submittedName>
</protein>
<keyword evidence="5" id="KW-1185">Reference proteome</keyword>